<dbReference type="InterPro" id="IPR051550">
    <property type="entry name" value="SCF-Subunits/Alg-Epimerases"/>
</dbReference>
<evidence type="ECO:0000259" key="2">
    <source>
        <dbReference type="Pfam" id="PF13229"/>
    </source>
</evidence>
<accession>A0A0S7WSX2</accession>
<dbReference type="PATRIC" id="fig|1703770.3.peg.527"/>
<proteinExistence type="predicted"/>
<dbReference type="PANTHER" id="PTHR22990:SF15">
    <property type="entry name" value="F-BOX ONLY PROTEIN 10"/>
    <property type="match status" value="1"/>
</dbReference>
<organism evidence="3 4">
    <name type="scientific">candidate division TA06 bacterium DG_24</name>
    <dbReference type="NCBI Taxonomy" id="1703770"/>
    <lineage>
        <taxon>Bacteria</taxon>
        <taxon>Bacteria division TA06</taxon>
    </lineage>
</organism>
<feature type="domain" description="Right handed beta helix" evidence="2">
    <location>
        <begin position="19"/>
        <end position="144"/>
    </location>
</feature>
<gene>
    <name evidence="3" type="ORF">AMJ39_05280</name>
</gene>
<keyword evidence="1" id="KW-0677">Repeat</keyword>
<evidence type="ECO:0000313" key="4">
    <source>
        <dbReference type="Proteomes" id="UP000052008"/>
    </source>
</evidence>
<dbReference type="Proteomes" id="UP000052008">
    <property type="component" value="Unassembled WGS sequence"/>
</dbReference>
<dbReference type="Pfam" id="PF13229">
    <property type="entry name" value="Beta_helix"/>
    <property type="match status" value="1"/>
</dbReference>
<dbReference type="InterPro" id="IPR011050">
    <property type="entry name" value="Pectin_lyase_fold/virulence"/>
</dbReference>
<evidence type="ECO:0000313" key="3">
    <source>
        <dbReference type="EMBL" id="KPJ53280.1"/>
    </source>
</evidence>
<dbReference type="SUPFAM" id="SSF51126">
    <property type="entry name" value="Pectin lyase-like"/>
    <property type="match status" value="1"/>
</dbReference>
<dbReference type="SMART" id="SM00710">
    <property type="entry name" value="PbH1"/>
    <property type="match status" value="6"/>
</dbReference>
<dbReference type="EMBL" id="LIZS01000024">
    <property type="protein sequence ID" value="KPJ53280.1"/>
    <property type="molecule type" value="Genomic_DNA"/>
</dbReference>
<dbReference type="PANTHER" id="PTHR22990">
    <property type="entry name" value="F-BOX ONLY PROTEIN"/>
    <property type="match status" value="1"/>
</dbReference>
<dbReference type="InterPro" id="IPR006626">
    <property type="entry name" value="PbH1"/>
</dbReference>
<evidence type="ECO:0000256" key="1">
    <source>
        <dbReference type="ARBA" id="ARBA00022737"/>
    </source>
</evidence>
<dbReference type="AlphaFoldDB" id="A0A0S7WSX2"/>
<dbReference type="GO" id="GO:0006511">
    <property type="term" value="P:ubiquitin-dependent protein catabolic process"/>
    <property type="evidence" value="ECO:0007669"/>
    <property type="project" value="TreeGrafter"/>
</dbReference>
<name>A0A0S7WSX2_UNCT6</name>
<dbReference type="STRING" id="1703770.AMJ39_05280"/>
<dbReference type="Gene3D" id="2.160.20.10">
    <property type="entry name" value="Single-stranded right-handed beta-helix, Pectin lyase-like"/>
    <property type="match status" value="1"/>
</dbReference>
<protein>
    <recommendedName>
        <fullName evidence="2">Right handed beta helix domain-containing protein</fullName>
    </recommendedName>
</protein>
<dbReference type="InterPro" id="IPR039448">
    <property type="entry name" value="Beta_helix"/>
</dbReference>
<reference evidence="3 4" key="1">
    <citation type="journal article" date="2015" name="Microbiome">
        <title>Genomic resolution of linkages in carbon, nitrogen, and sulfur cycling among widespread estuary sediment bacteria.</title>
        <authorList>
            <person name="Baker B.J."/>
            <person name="Lazar C.S."/>
            <person name="Teske A.P."/>
            <person name="Dick G.J."/>
        </authorList>
    </citation>
    <scope>NUCLEOTIDE SEQUENCE [LARGE SCALE GENOMIC DNA]</scope>
    <source>
        <strain evidence="3">DG_24</strain>
    </source>
</reference>
<sequence>MHLFLCHYRWEYHQRECGRLGTCYDHGSPTIVGNTIVGNGASHDGGGIHASSYSTPTIESNVIAENWAHRGAGIKCFDHSPAAIVSNMIMRNSASFGGGINCEECSPIIRGNTIGENTAQDAGGIYCFVRSSPTIVGNTIVGNTSSWKGGGIKCRYHSCPVITGNTITRNVADEGGAIYATYCSSPAVLNSILWADSADVGPEIYLEHYYWSVSAIRVDYSDVSGGSLGVYVAPGCTLNWGEGNIDADPMFVTGGRNDCRLLWGSPCVDAGHLDSLDPDGTRRDMGAYFFDQAKTLVAYASPEVHTLHPGQTVQMLCTLVNCHGDPQPARGIVELTLPDGEPWPGNPLEGPGYGVMPPGFNWQYVREYTVPGPWPLGTTGLTWKVGMPGNLFDSERILFTVAEP</sequence>
<comment type="caution">
    <text evidence="3">The sequence shown here is derived from an EMBL/GenBank/DDBJ whole genome shotgun (WGS) entry which is preliminary data.</text>
</comment>
<dbReference type="InterPro" id="IPR012334">
    <property type="entry name" value="Pectin_lyas_fold"/>
</dbReference>